<organism evidence="8 9">
    <name type="scientific">Emydomyces testavorans</name>
    <dbReference type="NCBI Taxonomy" id="2070801"/>
    <lineage>
        <taxon>Eukaryota</taxon>
        <taxon>Fungi</taxon>
        <taxon>Dikarya</taxon>
        <taxon>Ascomycota</taxon>
        <taxon>Pezizomycotina</taxon>
        <taxon>Eurotiomycetes</taxon>
        <taxon>Eurotiomycetidae</taxon>
        <taxon>Onygenales</taxon>
        <taxon>Nannizziopsiaceae</taxon>
        <taxon>Emydomyces</taxon>
    </lineage>
</organism>
<reference evidence="8" key="1">
    <citation type="submission" date="2023-03" db="EMBL/GenBank/DDBJ databases">
        <title>Emydomyces testavorans Genome Sequence.</title>
        <authorList>
            <person name="Hoyer L."/>
        </authorList>
    </citation>
    <scope>NUCLEOTIDE SEQUENCE</scope>
    <source>
        <strain evidence="8">16-2883</strain>
    </source>
</reference>
<dbReference type="GO" id="GO:0140078">
    <property type="term" value="F:class I DNA-(apurinic or apyrimidinic site) endonuclease activity"/>
    <property type="evidence" value="ECO:0007669"/>
    <property type="project" value="UniProtKB-EC"/>
</dbReference>
<dbReference type="InterPro" id="IPR036691">
    <property type="entry name" value="Endo/exonu/phosph_ase_sf"/>
</dbReference>
<feature type="site" description="Interaction with DNA substrate" evidence="6">
    <location>
        <position position="255"/>
    </location>
</feature>
<keyword evidence="3 5" id="KW-0460">Magnesium</keyword>
<feature type="binding site" evidence="5">
    <location>
        <position position="255"/>
    </location>
    <ligand>
        <name>Mg(2+)</name>
        <dbReference type="ChEBI" id="CHEBI:18420"/>
        <label>1</label>
    </ligand>
</feature>
<feature type="binding site" evidence="5">
    <location>
        <position position="164"/>
    </location>
    <ligand>
        <name>Mg(2+)</name>
        <dbReference type="ChEBI" id="CHEBI:18420"/>
        <label>1</label>
    </ligand>
</feature>
<dbReference type="Proteomes" id="UP001219355">
    <property type="component" value="Chromosome 2"/>
</dbReference>
<keyword evidence="8" id="KW-0540">Nuclease</keyword>
<evidence type="ECO:0000256" key="3">
    <source>
        <dbReference type="ARBA" id="ARBA00022842"/>
    </source>
</evidence>
<dbReference type="PROSITE" id="PS00726">
    <property type="entry name" value="AP_NUCLEASE_F1_1"/>
    <property type="match status" value="1"/>
</dbReference>
<dbReference type="InterPro" id="IPR020847">
    <property type="entry name" value="AP_endonuclease_F1_BS"/>
</dbReference>
<dbReference type="AlphaFoldDB" id="A0AAF0DFX5"/>
<dbReference type="SUPFAM" id="SSF56219">
    <property type="entry name" value="DNase I-like"/>
    <property type="match status" value="1"/>
</dbReference>
<dbReference type="GO" id="GO:0008311">
    <property type="term" value="F:double-stranded DNA 3'-5' DNA exonuclease activity"/>
    <property type="evidence" value="ECO:0007669"/>
    <property type="project" value="TreeGrafter"/>
</dbReference>
<feature type="binding site" evidence="5">
    <location>
        <position position="162"/>
    </location>
    <ligand>
        <name>Mg(2+)</name>
        <dbReference type="ChEBI" id="CHEBI:18420"/>
        <label>1</label>
    </ligand>
</feature>
<evidence type="ECO:0000256" key="7">
    <source>
        <dbReference type="SAM" id="MobiDB-lite"/>
    </source>
</evidence>
<keyword evidence="1 5" id="KW-0479">Metal-binding</keyword>
<dbReference type="PANTHER" id="PTHR22748">
    <property type="entry name" value="AP ENDONUCLEASE"/>
    <property type="match status" value="1"/>
</dbReference>
<dbReference type="PANTHER" id="PTHR22748:SF4">
    <property type="entry name" value="DNA-(APURINIC OR APYRIMIDINIC SITE) ENDONUCLEASE 2"/>
    <property type="match status" value="1"/>
</dbReference>
<keyword evidence="9" id="KW-1185">Reference proteome</keyword>
<evidence type="ECO:0000256" key="1">
    <source>
        <dbReference type="ARBA" id="ARBA00022723"/>
    </source>
</evidence>
<keyword evidence="2" id="KW-0378">Hydrolase</keyword>
<proteinExistence type="predicted"/>
<comment type="cofactor">
    <cofactor evidence="5">
        <name>Mg(2+)</name>
        <dbReference type="ChEBI" id="CHEBI:18420"/>
    </cofactor>
    <cofactor evidence="5">
        <name>Mn(2+)</name>
        <dbReference type="ChEBI" id="CHEBI:29035"/>
    </cofactor>
    <text evidence="5">Probably binds two magnesium or manganese ions per subunit.</text>
</comment>
<feature type="site" description="Transition state stabilizer" evidence="6">
    <location>
        <position position="164"/>
    </location>
</feature>
<evidence type="ECO:0000256" key="6">
    <source>
        <dbReference type="PIRSR" id="PIRSR604808-3"/>
    </source>
</evidence>
<evidence type="ECO:0000256" key="4">
    <source>
        <dbReference type="PIRSR" id="PIRSR604808-1"/>
    </source>
</evidence>
<dbReference type="GO" id="GO:0005634">
    <property type="term" value="C:nucleus"/>
    <property type="evidence" value="ECO:0007669"/>
    <property type="project" value="TreeGrafter"/>
</dbReference>
<evidence type="ECO:0000313" key="8">
    <source>
        <dbReference type="EMBL" id="WEW57503.1"/>
    </source>
</evidence>
<feature type="binding site" evidence="5">
    <location>
        <position position="14"/>
    </location>
    <ligand>
        <name>Mg(2+)</name>
        <dbReference type="ChEBI" id="CHEBI:18420"/>
        <label>1</label>
    </ligand>
</feature>
<protein>
    <submittedName>
        <fullName evidence="8">Class II abasic (AP) endonuclease</fullName>
        <ecNumber evidence="8">4.2.99.18</ecNumber>
    </submittedName>
</protein>
<evidence type="ECO:0000256" key="5">
    <source>
        <dbReference type="PIRSR" id="PIRSR604808-2"/>
    </source>
</evidence>
<sequence length="540" mass="60130">MFDLLEADIVVLQELKIQRKDLRDDMVLIPGWDCFFSLPKNKKVAIYTRNATCSPICAEEGVTGILCPPNSTVCYRDLPDSAHIGGYPENQELSISDTDAELLDSEGRCVILEFPAFVLLGVYCPANRDETRDGFRLGYLNALDRRIRNLVSLGKRVVVAGDVNISRDETDSAHALEQIRKGKLTADEFASSPARRIFNQLVDGSRVVQTRDVGREKAVLWDMCRSFHSDRSGILDMKDWIYSANIQEGLMGSDHCPVYAVFKDKVYLNGKQFNFLELLNPSENSEGEKIVQGCSKGLLPLSGRLIPEFNRRRNIREMFLRQSTDPNPSSSQTDRDTISPANKLSEANPPRPKPDPGMQVTSLHHKRYHDLDRSCPKRRRTESAASIVPKTSQKTIRGFFSSKRSPVTQSKYKDCESVVAHDSISTKAGDDSYGFCSKYAPGISHPDDACDLEVSSSTLQNADYYSKVLDPATVTREVNPATNQEPWSKIFKKRAIPRYLSGSVQGHWALTATKKLGHNGGVPPSYGAVSGIRKNDSATK</sequence>
<dbReference type="EMBL" id="CP120628">
    <property type="protein sequence ID" value="WEW57503.1"/>
    <property type="molecule type" value="Genomic_DNA"/>
</dbReference>
<evidence type="ECO:0000256" key="2">
    <source>
        <dbReference type="ARBA" id="ARBA00022801"/>
    </source>
</evidence>
<dbReference type="GO" id="GO:0006284">
    <property type="term" value="P:base-excision repair"/>
    <property type="evidence" value="ECO:0007669"/>
    <property type="project" value="TreeGrafter"/>
</dbReference>
<dbReference type="Gene3D" id="3.60.10.10">
    <property type="entry name" value="Endonuclease/exonuclease/phosphatase"/>
    <property type="match status" value="1"/>
</dbReference>
<keyword evidence="5" id="KW-0464">Manganese</keyword>
<dbReference type="GO" id="GO:0008081">
    <property type="term" value="F:phosphoric diester hydrolase activity"/>
    <property type="evidence" value="ECO:0007669"/>
    <property type="project" value="TreeGrafter"/>
</dbReference>
<dbReference type="GO" id="GO:0003677">
    <property type="term" value="F:DNA binding"/>
    <property type="evidence" value="ECO:0007669"/>
    <property type="project" value="InterPro"/>
</dbReference>
<accession>A0AAF0DFX5</accession>
<dbReference type="InterPro" id="IPR004808">
    <property type="entry name" value="AP_endonuc_1"/>
</dbReference>
<feature type="active site" evidence="4">
    <location>
        <position position="123"/>
    </location>
</feature>
<feature type="active site" description="Proton donor/acceptor" evidence="4">
    <location>
        <position position="162"/>
    </location>
</feature>
<feature type="active site" description="Proton acceptor" evidence="4">
    <location>
        <position position="255"/>
    </location>
</feature>
<evidence type="ECO:0000313" key="9">
    <source>
        <dbReference type="Proteomes" id="UP001219355"/>
    </source>
</evidence>
<dbReference type="PROSITE" id="PS51435">
    <property type="entry name" value="AP_NUCLEASE_F1_4"/>
    <property type="match status" value="1"/>
</dbReference>
<keyword evidence="8" id="KW-0456">Lyase</keyword>
<feature type="region of interest" description="Disordered" evidence="7">
    <location>
        <begin position="319"/>
        <end position="390"/>
    </location>
</feature>
<dbReference type="EC" id="4.2.99.18" evidence="8"/>
<dbReference type="GO" id="GO:0046872">
    <property type="term" value="F:metal ion binding"/>
    <property type="evidence" value="ECO:0007669"/>
    <property type="project" value="UniProtKB-KW"/>
</dbReference>
<name>A0AAF0DFX5_9EURO</name>
<feature type="compositionally biased region" description="Polar residues" evidence="7">
    <location>
        <begin position="321"/>
        <end position="332"/>
    </location>
</feature>
<gene>
    <name evidence="8" type="primary">APN2</name>
    <name evidence="8" type="ORF">PRK78_002970</name>
</gene>
<keyword evidence="8" id="KW-0255">Endonuclease</keyword>
<feature type="binding site" evidence="5">
    <location>
        <position position="254"/>
    </location>
    <ligand>
        <name>Mg(2+)</name>
        <dbReference type="ChEBI" id="CHEBI:18420"/>
        <label>1</label>
    </ligand>
</feature>